<gene>
    <name evidence="2" type="ORF">FSB_LOCUS28800</name>
</gene>
<accession>A0A2N9GN85</accession>
<sequence>MDQLAKLVDTEEKINQFKKRYGFPKDVQIRYASSDNLALLEYRDLVLPIIAIVEGGVRIPMHPFLIQFLTHFRLSPLQCVPNVFRVVMGTAVLMEKLGLHLTVHDITNVFQATGRKQYTLVACNSDRKLVTGLPNSSKGRDEDILVITGNWQNPLISCPLIPGEPEFTAKKVEFVERKTVEHLLKRPCFIDSGRRLRSAPILLDYEPSYKSFQSGLTVKDSKQAKVTVSLPGRDQEEIIQVVPLTARREVQVPQLVTPLTNPNFVPSVQSSEPGLPVTRPGEDKWPMLSGRLFLLSRDMKIWQGDSFEHMIENLKRNSVLAVQGIFEASSRLLEKPNVFSMNLLPRMIGLQNFEKKALAMIHVAESKHKSVEASLMTVLSAPSGGAEVHEAQVAAKKAEDSAQAYYDQGFDEAANSLMKSQLAEECNKYFIQGWQEHEEKGAAEGQMDPDADDSQILVVEVQEGKGGFDGKDTVNVVD</sequence>
<dbReference type="AlphaFoldDB" id="A0A2N9GN85"/>
<evidence type="ECO:0000259" key="1">
    <source>
        <dbReference type="Pfam" id="PF04195"/>
    </source>
</evidence>
<organism evidence="2">
    <name type="scientific">Fagus sylvatica</name>
    <name type="common">Beechnut</name>
    <dbReference type="NCBI Taxonomy" id="28930"/>
    <lineage>
        <taxon>Eukaryota</taxon>
        <taxon>Viridiplantae</taxon>
        <taxon>Streptophyta</taxon>
        <taxon>Embryophyta</taxon>
        <taxon>Tracheophyta</taxon>
        <taxon>Spermatophyta</taxon>
        <taxon>Magnoliopsida</taxon>
        <taxon>eudicotyledons</taxon>
        <taxon>Gunneridae</taxon>
        <taxon>Pentapetalae</taxon>
        <taxon>rosids</taxon>
        <taxon>fabids</taxon>
        <taxon>Fagales</taxon>
        <taxon>Fagaceae</taxon>
        <taxon>Fagus</taxon>
    </lineage>
</organism>
<dbReference type="Pfam" id="PF04195">
    <property type="entry name" value="Transposase_28"/>
    <property type="match status" value="1"/>
</dbReference>
<protein>
    <recommendedName>
        <fullName evidence="1">Transposase (putative) gypsy type domain-containing protein</fullName>
    </recommendedName>
</protein>
<dbReference type="InterPro" id="IPR007321">
    <property type="entry name" value="Transposase_28"/>
</dbReference>
<evidence type="ECO:0000313" key="2">
    <source>
        <dbReference type="EMBL" id="SPD00918.1"/>
    </source>
</evidence>
<dbReference type="EMBL" id="OIVN01002135">
    <property type="protein sequence ID" value="SPD00918.1"/>
    <property type="molecule type" value="Genomic_DNA"/>
</dbReference>
<feature type="domain" description="Transposase (putative) gypsy type" evidence="1">
    <location>
        <begin position="50"/>
        <end position="104"/>
    </location>
</feature>
<reference evidence="2" key="1">
    <citation type="submission" date="2018-02" db="EMBL/GenBank/DDBJ databases">
        <authorList>
            <person name="Cohen D.B."/>
            <person name="Kent A.D."/>
        </authorList>
    </citation>
    <scope>NUCLEOTIDE SEQUENCE</scope>
</reference>
<proteinExistence type="predicted"/>
<name>A0A2N9GN85_FAGSY</name>